<dbReference type="AlphaFoldDB" id="A0A0M0L4H2"/>
<reference evidence="8" key="1">
    <citation type="submission" date="2015-08" db="EMBL/GenBank/DDBJ databases">
        <title>Fjat-14210 dsm16467.</title>
        <authorList>
            <person name="Liu B."/>
            <person name="Wang J."/>
            <person name="Zhu Y."/>
            <person name="Liu G."/>
            <person name="Chen Q."/>
            <person name="Chen Z."/>
            <person name="Lan J."/>
            <person name="Che J."/>
            <person name="Ge C."/>
            <person name="Shi H."/>
            <person name="Pan Z."/>
            <person name="Liu X."/>
        </authorList>
    </citation>
    <scope>NUCLEOTIDE SEQUENCE [LARGE SCALE GENOMIC DNA]</scope>
    <source>
        <strain evidence="8">DSM 16467</strain>
    </source>
</reference>
<sequence>MSSFFLKGLTGEVVTINDPNYESSRQEWNRAIQKYPLVIVYCERKQDVVNAICWAQRRRVGIRIRSGGHHYEGYSIGDLVLVIDISRLNGLTLDKKHHRLTMEAGAKNTEVYHFVGSKGYVFPGGTCPTVGVSGFTLGGGWGLSSRRYGLGCDRLLEIELINYEGGIIKASRYCHPDLFWACCGAGGGNFGVVVSMTFQLPKPRTKPITLVRFFYVGTTKKKQEKVMDIWQKWLPTLDKRMTLVTSFYSADGEGLGIFANGFFYGSPNRARKLLEPFMKVEGFRLELEELPFLDAVKKIEETYPPSEKFKSTGRFVQRHYSKQELQAITELIQQPAKGSVYAAISFYALGGAIKEVGSTDTAFYYRNARYILGFQSVWVKNSAASANQKWVRERFEYIKSITEGSYVNFPISNLQNYEREYFGENAERLERINRRYDPYNVFRFPQGLR</sequence>
<dbReference type="InterPro" id="IPR016169">
    <property type="entry name" value="FAD-bd_PCMH_sub2"/>
</dbReference>
<accession>A0A0M0L4H2</accession>
<keyword evidence="4" id="KW-0274">FAD</keyword>
<organism evidence="7 8">
    <name type="scientific">Priestia koreensis</name>
    <dbReference type="NCBI Taxonomy" id="284581"/>
    <lineage>
        <taxon>Bacteria</taxon>
        <taxon>Bacillati</taxon>
        <taxon>Bacillota</taxon>
        <taxon>Bacilli</taxon>
        <taxon>Bacillales</taxon>
        <taxon>Bacillaceae</taxon>
        <taxon>Priestia</taxon>
    </lineage>
</organism>
<dbReference type="InterPro" id="IPR006093">
    <property type="entry name" value="Oxy_OxRdtase_FAD_BS"/>
</dbReference>
<keyword evidence="3" id="KW-0285">Flavoprotein</keyword>
<dbReference type="Pfam" id="PF08031">
    <property type="entry name" value="BBE"/>
    <property type="match status" value="1"/>
</dbReference>
<comment type="caution">
    <text evidence="7">The sequence shown here is derived from an EMBL/GenBank/DDBJ whole genome shotgun (WGS) entry which is preliminary data.</text>
</comment>
<dbReference type="Gene3D" id="3.40.462.20">
    <property type="match status" value="1"/>
</dbReference>
<dbReference type="InterPro" id="IPR036318">
    <property type="entry name" value="FAD-bd_PCMH-like_sf"/>
</dbReference>
<dbReference type="InterPro" id="IPR016167">
    <property type="entry name" value="FAD-bd_PCMH_sub1"/>
</dbReference>
<dbReference type="PROSITE" id="PS00862">
    <property type="entry name" value="OX2_COVAL_FAD"/>
    <property type="match status" value="1"/>
</dbReference>
<dbReference type="InterPro" id="IPR012951">
    <property type="entry name" value="BBE"/>
</dbReference>
<evidence type="ECO:0000256" key="5">
    <source>
        <dbReference type="ARBA" id="ARBA00023002"/>
    </source>
</evidence>
<dbReference type="Gene3D" id="3.30.465.10">
    <property type="match status" value="1"/>
</dbReference>
<dbReference type="GO" id="GO:0016491">
    <property type="term" value="F:oxidoreductase activity"/>
    <property type="evidence" value="ECO:0007669"/>
    <property type="project" value="UniProtKB-KW"/>
</dbReference>
<feature type="domain" description="FAD-binding PCMH-type" evidence="6">
    <location>
        <begin position="32"/>
        <end position="203"/>
    </location>
</feature>
<evidence type="ECO:0000256" key="1">
    <source>
        <dbReference type="ARBA" id="ARBA00001974"/>
    </source>
</evidence>
<dbReference type="PATRIC" id="fig|284581.3.peg.1556"/>
<dbReference type="STRING" id="284581.AMD01_12865"/>
<keyword evidence="5" id="KW-0560">Oxidoreductase</keyword>
<dbReference type="Gene3D" id="3.30.43.10">
    <property type="entry name" value="Uridine Diphospho-n-acetylenolpyruvylglucosamine Reductase, domain 2"/>
    <property type="match status" value="1"/>
</dbReference>
<dbReference type="PANTHER" id="PTHR42973">
    <property type="entry name" value="BINDING OXIDOREDUCTASE, PUTATIVE (AFU_ORTHOLOGUE AFUA_1G17690)-RELATED"/>
    <property type="match status" value="1"/>
</dbReference>
<evidence type="ECO:0000256" key="2">
    <source>
        <dbReference type="ARBA" id="ARBA00005466"/>
    </source>
</evidence>
<dbReference type="PANTHER" id="PTHR42973:SF39">
    <property type="entry name" value="FAD-BINDING PCMH-TYPE DOMAIN-CONTAINING PROTEIN"/>
    <property type="match status" value="1"/>
</dbReference>
<protein>
    <submittedName>
        <fullName evidence="7">FAD-linked oxidase</fullName>
    </submittedName>
</protein>
<dbReference type="InterPro" id="IPR006094">
    <property type="entry name" value="Oxid_FAD_bind_N"/>
</dbReference>
<comment type="similarity">
    <text evidence="2">Belongs to the oxygen-dependent FAD-linked oxidoreductase family.</text>
</comment>
<dbReference type="SUPFAM" id="SSF56176">
    <property type="entry name" value="FAD-binding/transporter-associated domain-like"/>
    <property type="match status" value="1"/>
</dbReference>
<dbReference type="InterPro" id="IPR050416">
    <property type="entry name" value="FAD-linked_Oxidoreductase"/>
</dbReference>
<evidence type="ECO:0000256" key="4">
    <source>
        <dbReference type="ARBA" id="ARBA00022827"/>
    </source>
</evidence>
<dbReference type="EMBL" id="LILC01000015">
    <property type="protein sequence ID" value="KOO45956.1"/>
    <property type="molecule type" value="Genomic_DNA"/>
</dbReference>
<gene>
    <name evidence="7" type="ORF">AMD01_12865</name>
</gene>
<evidence type="ECO:0000313" key="7">
    <source>
        <dbReference type="EMBL" id="KOO45956.1"/>
    </source>
</evidence>
<proteinExistence type="inferred from homology"/>
<comment type="cofactor">
    <cofactor evidence="1">
        <name>FAD</name>
        <dbReference type="ChEBI" id="CHEBI:57692"/>
    </cofactor>
</comment>
<dbReference type="Proteomes" id="UP000037558">
    <property type="component" value="Unassembled WGS sequence"/>
</dbReference>
<keyword evidence="8" id="KW-1185">Reference proteome</keyword>
<evidence type="ECO:0000259" key="6">
    <source>
        <dbReference type="PROSITE" id="PS51387"/>
    </source>
</evidence>
<dbReference type="GO" id="GO:0071949">
    <property type="term" value="F:FAD binding"/>
    <property type="evidence" value="ECO:0007669"/>
    <property type="project" value="InterPro"/>
</dbReference>
<evidence type="ECO:0000256" key="3">
    <source>
        <dbReference type="ARBA" id="ARBA00022630"/>
    </source>
</evidence>
<evidence type="ECO:0000313" key="8">
    <source>
        <dbReference type="Proteomes" id="UP000037558"/>
    </source>
</evidence>
<dbReference type="PROSITE" id="PS51387">
    <property type="entry name" value="FAD_PCMH"/>
    <property type="match status" value="1"/>
</dbReference>
<dbReference type="OrthoDB" id="545125at2"/>
<dbReference type="RefSeq" id="WP_053401827.1">
    <property type="nucleotide sequence ID" value="NZ_LILC01000015.1"/>
</dbReference>
<dbReference type="InterPro" id="IPR016166">
    <property type="entry name" value="FAD-bd_PCMH"/>
</dbReference>
<dbReference type="Pfam" id="PF01565">
    <property type="entry name" value="FAD_binding_4"/>
    <property type="match status" value="1"/>
</dbReference>
<name>A0A0M0L4H2_9BACI</name>